<keyword evidence="1" id="KW-0456">Lyase</keyword>
<dbReference type="GO" id="GO:0005737">
    <property type="term" value="C:cytoplasm"/>
    <property type="evidence" value="ECO:0007669"/>
    <property type="project" value="TreeGrafter"/>
</dbReference>
<proteinExistence type="predicted"/>
<dbReference type="PANTHER" id="PTHR21240">
    <property type="entry name" value="2-AMINO-3-CARBOXYLMUCONATE-6-SEMIALDEHYDE DECARBOXYLASE"/>
    <property type="match status" value="1"/>
</dbReference>
<evidence type="ECO:0000256" key="1">
    <source>
        <dbReference type="ARBA" id="ARBA00023239"/>
    </source>
</evidence>
<reference evidence="3 4" key="1">
    <citation type="journal article" date="2009" name="Int. J. Syst. Evol. Microbiol.">
        <title>Paenibacillus contaminans sp. nov., isolated from a contaminated laboratory plate.</title>
        <authorList>
            <person name="Chou J.H."/>
            <person name="Lee J.H."/>
            <person name="Lin M.C."/>
            <person name="Chang P.S."/>
            <person name="Arun A.B."/>
            <person name="Young C.C."/>
            <person name="Chen W.M."/>
        </authorList>
    </citation>
    <scope>NUCLEOTIDE SEQUENCE [LARGE SCALE GENOMIC DNA]</scope>
    <source>
        <strain evidence="3 4">CKOBP-6</strain>
    </source>
</reference>
<dbReference type="GO" id="GO:0019748">
    <property type="term" value="P:secondary metabolic process"/>
    <property type="evidence" value="ECO:0007669"/>
    <property type="project" value="TreeGrafter"/>
</dbReference>
<dbReference type="Gene3D" id="3.20.20.140">
    <property type="entry name" value="Metal-dependent hydrolases"/>
    <property type="match status" value="1"/>
</dbReference>
<dbReference type="InterPro" id="IPR032466">
    <property type="entry name" value="Metal_Hydrolase"/>
</dbReference>
<dbReference type="GO" id="GO:0016831">
    <property type="term" value="F:carboxy-lyase activity"/>
    <property type="evidence" value="ECO:0007669"/>
    <property type="project" value="InterPro"/>
</dbReference>
<feature type="domain" description="Amidohydrolase-related" evidence="2">
    <location>
        <begin position="2"/>
        <end position="242"/>
    </location>
</feature>
<dbReference type="SUPFAM" id="SSF51556">
    <property type="entry name" value="Metallo-dependent hydrolases"/>
    <property type="match status" value="1"/>
</dbReference>
<gene>
    <name evidence="3" type="ORF">DQG23_08090</name>
</gene>
<dbReference type="EMBL" id="QMFB01000003">
    <property type="protein sequence ID" value="RAV21989.1"/>
    <property type="molecule type" value="Genomic_DNA"/>
</dbReference>
<dbReference type="CDD" id="cd01292">
    <property type="entry name" value="metallo-dependent_hydrolases"/>
    <property type="match status" value="1"/>
</dbReference>
<dbReference type="RefSeq" id="WP_113030299.1">
    <property type="nucleotide sequence ID" value="NZ_QMFB01000003.1"/>
</dbReference>
<dbReference type="PANTHER" id="PTHR21240:SF28">
    <property type="entry name" value="ISO-OROTATE DECARBOXYLASE (EUROFUNG)"/>
    <property type="match status" value="1"/>
</dbReference>
<evidence type="ECO:0000313" key="3">
    <source>
        <dbReference type="EMBL" id="RAV21989.1"/>
    </source>
</evidence>
<dbReference type="Proteomes" id="UP000250369">
    <property type="component" value="Unassembled WGS sequence"/>
</dbReference>
<sequence>MIDAHIHLTGSQLPPETLEEGDRLGVKLFVGSCLGAFHYQPTFEEVSKANDDMAAVVRSYPDRVRGYCYVNPRHGAAALDDFRARVENGGMIGLKLWVATLCNDPLVYPFIEAAIEYRLPILIHAWDKTIGQLPYESKAVHVADLARRYPEARILMAHLGGQVESAVNTIAPYPNVLTDTSGTPIGGGEIAISVERLGAERVVFGSDLPIGCLAANIGKIFAAGLPPDELRLVMGGNMERLLAEVKQ</sequence>
<keyword evidence="4" id="KW-1185">Reference proteome</keyword>
<dbReference type="Pfam" id="PF04909">
    <property type="entry name" value="Amidohydro_2"/>
    <property type="match status" value="1"/>
</dbReference>
<dbReference type="OrthoDB" id="9771932at2"/>
<evidence type="ECO:0000313" key="4">
    <source>
        <dbReference type="Proteomes" id="UP000250369"/>
    </source>
</evidence>
<dbReference type="InterPro" id="IPR032465">
    <property type="entry name" value="ACMSD"/>
</dbReference>
<name>A0A329MPY9_9BACL</name>
<dbReference type="InterPro" id="IPR006680">
    <property type="entry name" value="Amidohydro-rel"/>
</dbReference>
<dbReference type="GO" id="GO:0016787">
    <property type="term" value="F:hydrolase activity"/>
    <property type="evidence" value="ECO:0007669"/>
    <property type="project" value="InterPro"/>
</dbReference>
<evidence type="ECO:0000259" key="2">
    <source>
        <dbReference type="Pfam" id="PF04909"/>
    </source>
</evidence>
<accession>A0A329MPY9</accession>
<dbReference type="AlphaFoldDB" id="A0A329MPY9"/>
<protein>
    <recommendedName>
        <fullName evidence="2">Amidohydrolase-related domain-containing protein</fullName>
    </recommendedName>
</protein>
<organism evidence="3 4">
    <name type="scientific">Paenibacillus contaminans</name>
    <dbReference type="NCBI Taxonomy" id="450362"/>
    <lineage>
        <taxon>Bacteria</taxon>
        <taxon>Bacillati</taxon>
        <taxon>Bacillota</taxon>
        <taxon>Bacilli</taxon>
        <taxon>Bacillales</taxon>
        <taxon>Paenibacillaceae</taxon>
        <taxon>Paenibacillus</taxon>
    </lineage>
</organism>
<comment type="caution">
    <text evidence="3">The sequence shown here is derived from an EMBL/GenBank/DDBJ whole genome shotgun (WGS) entry which is preliminary data.</text>
</comment>